<dbReference type="RefSeq" id="WP_267847224.1">
    <property type="nucleotide sequence ID" value="NZ_JAPMXC010000001.1"/>
</dbReference>
<accession>A0ABT3ZLQ6</accession>
<sequence length="63" mass="7159">MSPDSIVKKIEETWAEKSPSQMVGDLDDYARCLSRKWPDLSETDRQLLLAGGAALFDAKMRTW</sequence>
<organism evidence="1 2">
    <name type="scientific">Robbsia betulipollinis</name>
    <dbReference type="NCBI Taxonomy" id="2981849"/>
    <lineage>
        <taxon>Bacteria</taxon>
        <taxon>Pseudomonadati</taxon>
        <taxon>Pseudomonadota</taxon>
        <taxon>Betaproteobacteria</taxon>
        <taxon>Burkholderiales</taxon>
        <taxon>Burkholderiaceae</taxon>
        <taxon>Robbsia</taxon>
    </lineage>
</organism>
<evidence type="ECO:0000313" key="1">
    <source>
        <dbReference type="EMBL" id="MCY0387486.1"/>
    </source>
</evidence>
<protein>
    <submittedName>
        <fullName evidence="1">Uncharacterized protein</fullName>
    </submittedName>
</protein>
<keyword evidence="2" id="KW-1185">Reference proteome</keyword>
<dbReference type="Proteomes" id="UP001082899">
    <property type="component" value="Unassembled WGS sequence"/>
</dbReference>
<gene>
    <name evidence="1" type="ORF">OVY01_09610</name>
</gene>
<comment type="caution">
    <text evidence="1">The sequence shown here is derived from an EMBL/GenBank/DDBJ whole genome shotgun (WGS) entry which is preliminary data.</text>
</comment>
<evidence type="ECO:0000313" key="2">
    <source>
        <dbReference type="Proteomes" id="UP001082899"/>
    </source>
</evidence>
<dbReference type="EMBL" id="JAPMXC010000001">
    <property type="protein sequence ID" value="MCY0387486.1"/>
    <property type="molecule type" value="Genomic_DNA"/>
</dbReference>
<name>A0ABT3ZLQ6_9BURK</name>
<reference evidence="1" key="1">
    <citation type="submission" date="2022-11" db="EMBL/GenBank/DDBJ databases">
        <title>Robbsia betulipollinis sp. nov., isolated from pollen of birch (Betula pendula).</title>
        <authorList>
            <person name="Shi H."/>
            <person name="Ambika Manirajan B."/>
            <person name="Ratering S."/>
            <person name="Geissler-Plaum R."/>
            <person name="Schnell S."/>
        </authorList>
    </citation>
    <scope>NUCLEOTIDE SEQUENCE</scope>
    <source>
        <strain evidence="1">Bb-Pol-6</strain>
    </source>
</reference>
<proteinExistence type="predicted"/>